<evidence type="ECO:0000256" key="9">
    <source>
        <dbReference type="HAMAP-Rule" id="MF_03175"/>
    </source>
</evidence>
<dbReference type="InterPro" id="IPR000994">
    <property type="entry name" value="Pept_M24"/>
</dbReference>
<comment type="catalytic activity">
    <reaction evidence="1 9 10">
        <text>Release of N-terminal amino acids, preferentially methionine, from peptides and arylamides.</text>
        <dbReference type="EC" id="3.4.11.18"/>
    </reaction>
</comment>
<dbReference type="SUPFAM" id="SSF55920">
    <property type="entry name" value="Creatinase/aminopeptidase"/>
    <property type="match status" value="1"/>
</dbReference>
<accession>A0A139AD15</accession>
<dbReference type="STRING" id="1344416.A0A139AD15"/>
<comment type="function">
    <text evidence="9 10">Cotranslationally removes the N-terminal methionine from nascent proteins. The N-terminal methionine is often cleaved when the second residue in the primary sequence is small and uncharged (Met-Ala-, Cys, Gly, Pro, Ser, Thr, or Val).</text>
</comment>
<dbReference type="InterPro" id="IPR050247">
    <property type="entry name" value="Met_Aminopeptidase_Type2"/>
</dbReference>
<dbReference type="InterPro" id="IPR001714">
    <property type="entry name" value="Pept_M24_MAP"/>
</dbReference>
<evidence type="ECO:0000313" key="14">
    <source>
        <dbReference type="Proteomes" id="UP000070544"/>
    </source>
</evidence>
<dbReference type="InterPro" id="IPR036390">
    <property type="entry name" value="WH_DNA-bd_sf"/>
</dbReference>
<dbReference type="GO" id="GO:0004239">
    <property type="term" value="F:initiator methionyl aminopeptidase activity"/>
    <property type="evidence" value="ECO:0007669"/>
    <property type="project" value="UniProtKB-UniRule"/>
</dbReference>
<feature type="region of interest" description="Disordered" evidence="11">
    <location>
        <begin position="1"/>
        <end position="113"/>
    </location>
</feature>
<dbReference type="OMA" id="PFAKRWL"/>
<feature type="binding site" evidence="9">
    <location>
        <position position="442"/>
    </location>
    <ligand>
        <name>a divalent metal cation</name>
        <dbReference type="ChEBI" id="CHEBI:60240"/>
        <label>2</label>
        <note>catalytic</note>
    </ligand>
</feature>
<feature type="binding site" evidence="9">
    <location>
        <position position="347"/>
    </location>
    <ligand>
        <name>a divalent metal cation</name>
        <dbReference type="ChEBI" id="CHEBI:60240"/>
        <label>2</label>
        <note>catalytic</note>
    </ligand>
</feature>
<dbReference type="SUPFAM" id="SSF46785">
    <property type="entry name" value="Winged helix' DNA-binding domain"/>
    <property type="match status" value="1"/>
</dbReference>
<feature type="compositionally biased region" description="Acidic residues" evidence="11">
    <location>
        <begin position="48"/>
        <end position="59"/>
    </location>
</feature>
<evidence type="ECO:0000313" key="13">
    <source>
        <dbReference type="EMBL" id="KXS14691.1"/>
    </source>
</evidence>
<dbReference type="NCBIfam" id="TIGR00501">
    <property type="entry name" value="met_pdase_II"/>
    <property type="match status" value="1"/>
</dbReference>
<keyword evidence="5 9" id="KW-0963">Cytoplasm</keyword>
<evidence type="ECO:0000256" key="8">
    <source>
        <dbReference type="ARBA" id="ARBA00022801"/>
    </source>
</evidence>
<evidence type="ECO:0000256" key="2">
    <source>
        <dbReference type="ARBA" id="ARBA00001936"/>
    </source>
</evidence>
<protein>
    <recommendedName>
        <fullName evidence="9">Methionine aminopeptidase 2</fullName>
        <shortName evidence="9">MAP 2</shortName>
        <shortName evidence="9">MetAP 2</shortName>
        <ecNumber evidence="9">3.4.11.18</ecNumber>
    </recommendedName>
    <alternativeName>
        <fullName evidence="9">Peptidase M</fullName>
    </alternativeName>
</protein>
<dbReference type="Pfam" id="PF00557">
    <property type="entry name" value="Peptidase_M24"/>
    <property type="match status" value="1"/>
</dbReference>
<dbReference type="InterPro" id="IPR036005">
    <property type="entry name" value="Creatinase/aminopeptidase-like"/>
</dbReference>
<dbReference type="GO" id="GO:0046872">
    <property type="term" value="F:metal ion binding"/>
    <property type="evidence" value="ECO:0007669"/>
    <property type="project" value="UniProtKB-UniRule"/>
</dbReference>
<comment type="similarity">
    <text evidence="9">Belongs to the peptidase M24A family. Methionine aminopeptidase eukaryotic type 2 subfamily.</text>
</comment>
<dbReference type="Gene3D" id="3.90.230.10">
    <property type="entry name" value="Creatinase/methionine aminopeptidase superfamily"/>
    <property type="match status" value="1"/>
</dbReference>
<dbReference type="HAMAP" id="MF_03175">
    <property type="entry name" value="MetAP_2_euk"/>
    <property type="match status" value="1"/>
</dbReference>
<gene>
    <name evidence="13" type="ORF">M427DRAFT_124074</name>
</gene>
<evidence type="ECO:0000256" key="5">
    <source>
        <dbReference type="ARBA" id="ARBA00022490"/>
    </source>
</evidence>
<feature type="binding site" evidence="9">
    <location>
        <position position="442"/>
    </location>
    <ligand>
        <name>a divalent metal cation</name>
        <dbReference type="ChEBI" id="CHEBI:60240"/>
        <label>1</label>
    </ligand>
</feature>
<organism evidence="13 14">
    <name type="scientific">Gonapodya prolifera (strain JEL478)</name>
    <name type="common">Monoblepharis prolifera</name>
    <dbReference type="NCBI Taxonomy" id="1344416"/>
    <lineage>
        <taxon>Eukaryota</taxon>
        <taxon>Fungi</taxon>
        <taxon>Fungi incertae sedis</taxon>
        <taxon>Chytridiomycota</taxon>
        <taxon>Chytridiomycota incertae sedis</taxon>
        <taxon>Monoblepharidomycetes</taxon>
        <taxon>Monoblepharidales</taxon>
        <taxon>Gonapodyaceae</taxon>
        <taxon>Gonapodya</taxon>
    </lineage>
</organism>
<comment type="cofactor">
    <cofactor evidence="3">
        <name>Fe(2+)</name>
        <dbReference type="ChEBI" id="CHEBI:29033"/>
    </cofactor>
</comment>
<evidence type="ECO:0000256" key="4">
    <source>
        <dbReference type="ARBA" id="ARBA00022438"/>
    </source>
</evidence>
<dbReference type="CDD" id="cd01088">
    <property type="entry name" value="MetAP2"/>
    <property type="match status" value="1"/>
</dbReference>
<feature type="binding site" evidence="9">
    <location>
        <position position="314"/>
    </location>
    <ligand>
        <name>a divalent metal cation</name>
        <dbReference type="ChEBI" id="CHEBI:60240"/>
        <label>2</label>
        <note>catalytic</note>
    </ligand>
</feature>
<dbReference type="PANTHER" id="PTHR45777">
    <property type="entry name" value="METHIONINE AMINOPEPTIDASE 2"/>
    <property type="match status" value="1"/>
</dbReference>
<feature type="domain" description="Peptidase M24" evidence="12">
    <location>
        <begin position="151"/>
        <end position="350"/>
    </location>
</feature>
<keyword evidence="4 9" id="KW-0031">Aminopeptidase</keyword>
<comment type="cofactor">
    <cofactor evidence="2">
        <name>Mn(2+)</name>
        <dbReference type="ChEBI" id="CHEBI:29035"/>
    </cofactor>
</comment>
<feature type="compositionally biased region" description="Basic residues" evidence="11">
    <location>
        <begin position="63"/>
        <end position="75"/>
    </location>
</feature>
<comment type="subcellular location">
    <subcellularLocation>
        <location evidence="9">Cytoplasm</location>
    </subcellularLocation>
</comment>
<name>A0A139AD15_GONPJ</name>
<feature type="binding site" evidence="9">
    <location>
        <position position="245"/>
    </location>
    <ligand>
        <name>a divalent metal cation</name>
        <dbReference type="ChEBI" id="CHEBI:60240"/>
        <label>1</label>
    </ligand>
</feature>
<comment type="cofactor">
    <cofactor evidence="9">
        <name>Co(2+)</name>
        <dbReference type="ChEBI" id="CHEBI:48828"/>
    </cofactor>
    <cofactor evidence="9">
        <name>Zn(2+)</name>
        <dbReference type="ChEBI" id="CHEBI:29105"/>
    </cofactor>
    <cofactor evidence="9">
        <name>Mn(2+)</name>
        <dbReference type="ChEBI" id="CHEBI:29035"/>
    </cofactor>
    <cofactor evidence="9">
        <name>Fe(2+)</name>
        <dbReference type="ChEBI" id="CHEBI:29033"/>
    </cofactor>
    <text evidence="9">Binds 2 divalent metal cations per subunit. Has a high-affinity and a low affinity metal-binding site. The true nature of the physiological cofactor is under debate. The enzyme is active with cobalt, zinc, manganese or divalent iron ions. Most likely, methionine aminopeptidases function as mononuclear Fe(2+)-metalloproteases under physiological conditions, and the catalytically relevant metal-binding site has been assigned to the histidine-containing high-affinity site.</text>
</comment>
<dbReference type="GO" id="GO:0006508">
    <property type="term" value="P:proteolysis"/>
    <property type="evidence" value="ECO:0007669"/>
    <property type="project" value="UniProtKB-KW"/>
</dbReference>
<keyword evidence="7 9" id="KW-0479">Metal-binding</keyword>
<evidence type="ECO:0000256" key="3">
    <source>
        <dbReference type="ARBA" id="ARBA00001954"/>
    </source>
</evidence>
<sequence>MSPAQLAKELSTLKQTPLAAEERGPDLSLRVDGPVVKPAAETGKEDADSGDENEPEDMQTGEKKKKKKKKAKKKATATDGTPTAPTSSTGNASKAQPTAQQTDPPSIPISKLFSNDAFPVGEIMKYNDNLNRITSAEKRHLDRIYDDSLTKLREAAEVHRQVRTHMRRVIKPGVPMTTICETLEDMVRKLVGGDGQERGIAFPTGCSLNNVAAHWTPNGGDKTVLSYDDVMKLDFGVHVGGKIIDCAFTVAFNPQFDPLLQAVRDATNTGIREAGIDARLGEIGAAIQEVMESYEVTIGNKTYKVKSIRNLNGHSIETYHIHAGKSVPIVKTGDQTKMEEGEQYAIETFGSTGKGYVQEDLETSHYMKTFDAPAVNLRVPRARSLLNTINKHFGTLAFCRRYLDRLGEEKYLLGLKALVESNIVTPYPPLCDVKGSYTAQFEHTIFLRPSCKEVLTRGDDY</sequence>
<evidence type="ECO:0000256" key="6">
    <source>
        <dbReference type="ARBA" id="ARBA00022670"/>
    </source>
</evidence>
<feature type="binding site" evidence="9">
    <location>
        <position position="234"/>
    </location>
    <ligand>
        <name>a divalent metal cation</name>
        <dbReference type="ChEBI" id="CHEBI:60240"/>
        <label>1</label>
    </ligand>
</feature>
<dbReference type="AlphaFoldDB" id="A0A139AD15"/>
<dbReference type="InterPro" id="IPR036388">
    <property type="entry name" value="WH-like_DNA-bd_sf"/>
</dbReference>
<dbReference type="EMBL" id="KQ965767">
    <property type="protein sequence ID" value="KXS14691.1"/>
    <property type="molecule type" value="Genomic_DNA"/>
</dbReference>
<feature type="binding site" evidence="9">
    <location>
        <position position="214"/>
    </location>
    <ligand>
        <name>substrate</name>
    </ligand>
</feature>
<evidence type="ECO:0000259" key="12">
    <source>
        <dbReference type="Pfam" id="PF00557"/>
    </source>
</evidence>
<evidence type="ECO:0000256" key="11">
    <source>
        <dbReference type="SAM" id="MobiDB-lite"/>
    </source>
</evidence>
<dbReference type="Gene3D" id="1.10.10.10">
    <property type="entry name" value="Winged helix-like DNA-binding domain superfamily/Winged helix DNA-binding domain"/>
    <property type="match status" value="1"/>
</dbReference>
<dbReference type="Proteomes" id="UP000070544">
    <property type="component" value="Unassembled WGS sequence"/>
</dbReference>
<keyword evidence="14" id="KW-1185">Reference proteome</keyword>
<keyword evidence="6 9" id="KW-0645">Protease</keyword>
<evidence type="ECO:0000256" key="10">
    <source>
        <dbReference type="RuleBase" id="RU003653"/>
    </source>
</evidence>
<dbReference type="EC" id="3.4.11.18" evidence="9"/>
<dbReference type="GO" id="GO:0005737">
    <property type="term" value="C:cytoplasm"/>
    <property type="evidence" value="ECO:0007669"/>
    <property type="project" value="UniProtKB-SubCell"/>
</dbReference>
<proteinExistence type="inferred from homology"/>
<feature type="binding site" evidence="9">
    <location>
        <position position="245"/>
    </location>
    <ligand>
        <name>a divalent metal cation</name>
        <dbReference type="ChEBI" id="CHEBI:60240"/>
        <label>2</label>
        <note>catalytic</note>
    </ligand>
</feature>
<evidence type="ECO:0000256" key="1">
    <source>
        <dbReference type="ARBA" id="ARBA00000294"/>
    </source>
</evidence>
<feature type="binding site" evidence="9">
    <location>
        <position position="322"/>
    </location>
    <ligand>
        <name>substrate</name>
    </ligand>
</feature>
<evidence type="ECO:0000256" key="7">
    <source>
        <dbReference type="ARBA" id="ARBA00022723"/>
    </source>
</evidence>
<feature type="compositionally biased region" description="Polar residues" evidence="11">
    <location>
        <begin position="78"/>
        <end position="104"/>
    </location>
</feature>
<dbReference type="InterPro" id="IPR002468">
    <property type="entry name" value="Pept_M24A_MAP2"/>
</dbReference>
<reference evidence="13 14" key="1">
    <citation type="journal article" date="2015" name="Genome Biol. Evol.">
        <title>Phylogenomic analyses indicate that early fungi evolved digesting cell walls of algal ancestors of land plants.</title>
        <authorList>
            <person name="Chang Y."/>
            <person name="Wang S."/>
            <person name="Sekimoto S."/>
            <person name="Aerts A.L."/>
            <person name="Choi C."/>
            <person name="Clum A."/>
            <person name="LaButti K.M."/>
            <person name="Lindquist E.A."/>
            <person name="Yee Ngan C."/>
            <person name="Ohm R.A."/>
            <person name="Salamov A.A."/>
            <person name="Grigoriev I.V."/>
            <person name="Spatafora J.W."/>
            <person name="Berbee M.L."/>
        </authorList>
    </citation>
    <scope>NUCLEOTIDE SEQUENCE [LARGE SCALE GENOMIC DNA]</scope>
    <source>
        <strain evidence="13 14">JEL478</strain>
    </source>
</reference>
<dbReference type="GO" id="GO:0070006">
    <property type="term" value="F:metalloaminopeptidase activity"/>
    <property type="evidence" value="ECO:0007669"/>
    <property type="project" value="UniProtKB-UniRule"/>
</dbReference>
<dbReference type="PANTHER" id="PTHR45777:SF2">
    <property type="entry name" value="METHIONINE AMINOPEPTIDASE 2"/>
    <property type="match status" value="1"/>
</dbReference>
<dbReference type="OrthoDB" id="7848262at2759"/>
<keyword evidence="8 9" id="KW-0378">Hydrolase</keyword>
<dbReference type="PRINTS" id="PR00599">
    <property type="entry name" value="MAPEPTIDASE"/>
</dbReference>